<evidence type="ECO:0000259" key="6">
    <source>
        <dbReference type="Pfam" id="PF01593"/>
    </source>
</evidence>
<comment type="caution">
    <text evidence="7">The sequence shown here is derived from an EMBL/GenBank/DDBJ whole genome shotgun (WGS) entry which is preliminary data.</text>
</comment>
<dbReference type="RefSeq" id="WP_348717917.1">
    <property type="nucleotide sequence ID" value="NZ_CAXJIO010000013.1"/>
</dbReference>
<proteinExistence type="predicted"/>
<name>A0ABP1F5W5_9FLAO</name>
<dbReference type="Gene3D" id="3.50.50.60">
    <property type="entry name" value="FAD/NAD(P)-binding domain"/>
    <property type="match status" value="2"/>
</dbReference>
<evidence type="ECO:0000256" key="5">
    <source>
        <dbReference type="ARBA" id="ARBA00023027"/>
    </source>
</evidence>
<dbReference type="EMBL" id="CAXJIO010000013">
    <property type="protein sequence ID" value="CAL2103722.1"/>
    <property type="molecule type" value="Genomic_DNA"/>
</dbReference>
<keyword evidence="3" id="KW-0274">FAD</keyword>
<dbReference type="Proteomes" id="UP001497527">
    <property type="component" value="Unassembled WGS sequence"/>
</dbReference>
<sequence>MIQSYKKKPTLQENYDTIIIGSGMGGLATAAILAKEGQKVLVLERHYTAGGFTHIFKRKGYEWDVGIHYIGEVQREKSLLKKLFDYVTDSQLKWQDMGQVYDKIVIGDKHYDFVKGVKNFKKQMIAYFPEEEQAIHSYVDTVFNAVRASKNYYISKTLSPFVNSLVGGYLRKPFHKYSDKTTYQVLREMTDNEELIKVLTGQYGDYGLPPKQSSFSMHASVARHYFDGGSFPIGGSSQIAKTIDPVIEKAGGTILVSAEVDQVLIEKGKATGVQMKDGKQILAKNIISNAGLITTYNKLLPQQTVEKYQLKKQLQKVKPSVAHVSLYIGLEGTPEELQIPTTNYWVYPEKGDHDSCVQNYLDDLSQPFPVVYMSFPCAKDPDWSNRYPGKSSIDIITLVPYETFEQWKDSSWKKRGEEYEDIKETIAQRLLQELYKQLPHLEGKISYYELSTPLTTEHFVNYEKGEIYGLDHSPSRFRQGFLKPKTPIKNFYLTGQDIVTAGVGGALFSGILSATAVTGKNMLKKVL</sequence>
<dbReference type="EC" id="1.3.99.23" evidence="7"/>
<dbReference type="InterPro" id="IPR002937">
    <property type="entry name" value="Amino_oxidase"/>
</dbReference>
<evidence type="ECO:0000313" key="7">
    <source>
        <dbReference type="EMBL" id="CAL2103722.1"/>
    </source>
</evidence>
<evidence type="ECO:0000313" key="8">
    <source>
        <dbReference type="Proteomes" id="UP001497527"/>
    </source>
</evidence>
<evidence type="ECO:0000256" key="1">
    <source>
        <dbReference type="ARBA" id="ARBA00022630"/>
    </source>
</evidence>
<keyword evidence="7" id="KW-0560">Oxidoreductase</keyword>
<organism evidence="7 8">
    <name type="scientific">Tenacibaculum polynesiense</name>
    <dbReference type="NCBI Taxonomy" id="3137857"/>
    <lineage>
        <taxon>Bacteria</taxon>
        <taxon>Pseudomonadati</taxon>
        <taxon>Bacteroidota</taxon>
        <taxon>Flavobacteriia</taxon>
        <taxon>Flavobacteriales</taxon>
        <taxon>Flavobacteriaceae</taxon>
        <taxon>Tenacibaculum</taxon>
    </lineage>
</organism>
<keyword evidence="2" id="KW-0732">Signal</keyword>
<dbReference type="SUPFAM" id="SSF51905">
    <property type="entry name" value="FAD/NAD(P)-binding domain"/>
    <property type="match status" value="1"/>
</dbReference>
<keyword evidence="8" id="KW-1185">Reference proteome</keyword>
<dbReference type="PANTHER" id="PTHR46091:SF3">
    <property type="entry name" value="AMINE OXIDASE DOMAIN-CONTAINING PROTEIN"/>
    <property type="match status" value="1"/>
</dbReference>
<accession>A0ABP1F5W5</accession>
<keyword evidence="4" id="KW-0521">NADP</keyword>
<dbReference type="InterPro" id="IPR052206">
    <property type="entry name" value="Retinol_saturase"/>
</dbReference>
<reference evidence="7 8" key="1">
    <citation type="submission" date="2024-05" db="EMBL/GenBank/DDBJ databases">
        <authorList>
            <person name="Duchaud E."/>
        </authorList>
    </citation>
    <scope>NUCLEOTIDE SEQUENCE [LARGE SCALE GENOMIC DNA]</scope>
    <source>
        <strain evidence="7">Ena-SAMPLE-TAB-13-05-2024-13:56:06:370-140308</strain>
    </source>
</reference>
<gene>
    <name evidence="7" type="ORF">T190423A01A_40315</name>
</gene>
<evidence type="ECO:0000256" key="2">
    <source>
        <dbReference type="ARBA" id="ARBA00022729"/>
    </source>
</evidence>
<dbReference type="InterPro" id="IPR036188">
    <property type="entry name" value="FAD/NAD-bd_sf"/>
</dbReference>
<evidence type="ECO:0000256" key="4">
    <source>
        <dbReference type="ARBA" id="ARBA00022857"/>
    </source>
</evidence>
<keyword evidence="1" id="KW-0285">Flavoprotein</keyword>
<keyword evidence="5" id="KW-0520">NAD</keyword>
<evidence type="ECO:0000256" key="3">
    <source>
        <dbReference type="ARBA" id="ARBA00022827"/>
    </source>
</evidence>
<dbReference type="GO" id="GO:0051786">
    <property type="term" value="F:all-trans-retinol 13,14-reductase activity"/>
    <property type="evidence" value="ECO:0007669"/>
    <property type="project" value="UniProtKB-EC"/>
</dbReference>
<feature type="domain" description="Amine oxidase" evidence="6">
    <location>
        <begin position="24"/>
        <end position="517"/>
    </location>
</feature>
<dbReference type="Pfam" id="PF01593">
    <property type="entry name" value="Amino_oxidase"/>
    <property type="match status" value="1"/>
</dbReference>
<dbReference type="PANTHER" id="PTHR46091">
    <property type="entry name" value="BLR7054 PROTEIN"/>
    <property type="match status" value="1"/>
</dbReference>
<protein>
    <submittedName>
        <fullName evidence="7">All-trans-retinol 13,14-reductase</fullName>
        <ecNumber evidence="7">1.3.99.23</ecNumber>
    </submittedName>
</protein>